<accession>R7SSS1</accession>
<dbReference type="InterPro" id="IPR050121">
    <property type="entry name" value="Cytochrome_P450_monoxygenase"/>
</dbReference>
<dbReference type="AlphaFoldDB" id="R7SSS1"/>
<dbReference type="Pfam" id="PF00067">
    <property type="entry name" value="p450"/>
    <property type="match status" value="1"/>
</dbReference>
<evidence type="ECO:0000256" key="5">
    <source>
        <dbReference type="ARBA" id="ARBA00022723"/>
    </source>
</evidence>
<dbReference type="HOGENOM" id="CLU_001570_5_11_1"/>
<dbReference type="GO" id="GO:0016705">
    <property type="term" value="F:oxidoreductase activity, acting on paired donors, with incorporation or reduction of molecular oxygen"/>
    <property type="evidence" value="ECO:0007669"/>
    <property type="project" value="InterPro"/>
</dbReference>
<dbReference type="GO" id="GO:0020037">
    <property type="term" value="F:heme binding"/>
    <property type="evidence" value="ECO:0007669"/>
    <property type="project" value="InterPro"/>
</dbReference>
<gene>
    <name evidence="10" type="ORF">DICSQDRAFT_66288</name>
</gene>
<comment type="cofactor">
    <cofactor evidence="1 9">
        <name>heme</name>
        <dbReference type="ChEBI" id="CHEBI:30413"/>
    </cofactor>
</comment>
<dbReference type="InterPro" id="IPR002403">
    <property type="entry name" value="Cyt_P450_E_grp-IV"/>
</dbReference>
<evidence type="ECO:0000256" key="3">
    <source>
        <dbReference type="ARBA" id="ARBA00010617"/>
    </source>
</evidence>
<dbReference type="OrthoDB" id="1470350at2759"/>
<keyword evidence="5 9" id="KW-0479">Metal-binding</keyword>
<dbReference type="OMA" id="HHEIRIA"/>
<dbReference type="KEGG" id="dsq:DICSQDRAFT_66288"/>
<comment type="pathway">
    <text evidence="2">Secondary metabolite biosynthesis.</text>
</comment>
<evidence type="ECO:0000313" key="11">
    <source>
        <dbReference type="Proteomes" id="UP000053319"/>
    </source>
</evidence>
<dbReference type="GO" id="GO:0004497">
    <property type="term" value="F:monooxygenase activity"/>
    <property type="evidence" value="ECO:0007669"/>
    <property type="project" value="UniProtKB-KW"/>
</dbReference>
<organism evidence="10 11">
    <name type="scientific">Dichomitus squalens (strain LYAD-421)</name>
    <name type="common">Western red white-rot fungus</name>
    <dbReference type="NCBI Taxonomy" id="732165"/>
    <lineage>
        <taxon>Eukaryota</taxon>
        <taxon>Fungi</taxon>
        <taxon>Dikarya</taxon>
        <taxon>Basidiomycota</taxon>
        <taxon>Agaricomycotina</taxon>
        <taxon>Agaricomycetes</taxon>
        <taxon>Polyporales</taxon>
        <taxon>Polyporaceae</taxon>
        <taxon>Dichomitus</taxon>
    </lineage>
</organism>
<dbReference type="InterPro" id="IPR036396">
    <property type="entry name" value="Cyt_P450_sf"/>
</dbReference>
<keyword evidence="6" id="KW-0560">Oxidoreductase</keyword>
<dbReference type="EMBL" id="JH719431">
    <property type="protein sequence ID" value="EJF58770.1"/>
    <property type="molecule type" value="Genomic_DNA"/>
</dbReference>
<evidence type="ECO:0000313" key="10">
    <source>
        <dbReference type="EMBL" id="EJF58770.1"/>
    </source>
</evidence>
<name>R7SSS1_DICSQ</name>
<evidence type="ECO:0000256" key="7">
    <source>
        <dbReference type="ARBA" id="ARBA00023004"/>
    </source>
</evidence>
<dbReference type="PRINTS" id="PR00385">
    <property type="entry name" value="P450"/>
</dbReference>
<dbReference type="SUPFAM" id="SSF48264">
    <property type="entry name" value="Cytochrome P450"/>
    <property type="match status" value="1"/>
</dbReference>
<keyword evidence="7 9" id="KW-0408">Iron</keyword>
<comment type="similarity">
    <text evidence="3">Belongs to the cytochrome P450 family.</text>
</comment>
<evidence type="ECO:0000256" key="6">
    <source>
        <dbReference type="ARBA" id="ARBA00023002"/>
    </source>
</evidence>
<dbReference type="Gene3D" id="1.10.630.10">
    <property type="entry name" value="Cytochrome P450"/>
    <property type="match status" value="1"/>
</dbReference>
<dbReference type="CDD" id="cd11069">
    <property type="entry name" value="CYP_FUM15-like"/>
    <property type="match status" value="1"/>
</dbReference>
<feature type="binding site" description="axial binding residue" evidence="9">
    <location>
        <position position="486"/>
    </location>
    <ligand>
        <name>heme</name>
        <dbReference type="ChEBI" id="CHEBI:30413"/>
    </ligand>
    <ligandPart>
        <name>Fe</name>
        <dbReference type="ChEBI" id="CHEBI:18248"/>
    </ligandPart>
</feature>
<sequence>MASVLLLFAGAVVLLLVRILKTAVPRWLSPFGRLRGPPRGHVLFGNLLQIGSNHPHLHTKWLEEYGPTIRVFGIFNFPWLYTTDLRLINHILTHSMEYFKPEESRKGLSMLLGQGLQFLYTRHDGDLTGETHRHQRRIMNPAFGPGQIRGLTEIFLEKANNLCEYWNYQVASSPDGTLRTNVMDGLSKMTLDVIGLAGFNYEFDALNPNEPPNELNRVFAELFKTPPPITVGRILKDRVPFFSRFVRDDRTKKTEDARETMQRIGMQLLQEKKAEIQREYGEKGTGAIEKKDLQGRDLLTILIKANMATDIPDDQKLTDEEVVAQVPTFLVAGHETTSTATTWCLYALCKHPEMQQKLREELLAVTTDIPTMEDLNALPYLDLIIRESLRLYAPVTLTSRVAVHDDVLPLSEPITDKNGNVLHEIPIRKKQRIVIPILALQTSKRIWGEDAFEFKPERWEHPPEAIAAIPGVWSHLLTFLGGPHACIGYRFSLVEMKALVFTLIRRFEFELAVPTEQVVPQGQFLQRPALTSDRKAGAQLPLIVRAYRGV</sequence>
<evidence type="ECO:0000256" key="4">
    <source>
        <dbReference type="ARBA" id="ARBA00022617"/>
    </source>
</evidence>
<protein>
    <submittedName>
        <fullName evidence="10">Cytochrome P450</fullName>
    </submittedName>
</protein>
<evidence type="ECO:0000256" key="1">
    <source>
        <dbReference type="ARBA" id="ARBA00001971"/>
    </source>
</evidence>
<dbReference type="PANTHER" id="PTHR24305">
    <property type="entry name" value="CYTOCHROME P450"/>
    <property type="match status" value="1"/>
</dbReference>
<keyword evidence="8" id="KW-0503">Monooxygenase</keyword>
<dbReference type="RefSeq" id="XP_007368419.1">
    <property type="nucleotide sequence ID" value="XM_007368357.1"/>
</dbReference>
<dbReference type="Proteomes" id="UP000053319">
    <property type="component" value="Unassembled WGS sequence"/>
</dbReference>
<dbReference type="GO" id="GO:0005506">
    <property type="term" value="F:iron ion binding"/>
    <property type="evidence" value="ECO:0007669"/>
    <property type="project" value="InterPro"/>
</dbReference>
<evidence type="ECO:0000256" key="9">
    <source>
        <dbReference type="PIRSR" id="PIRSR602403-1"/>
    </source>
</evidence>
<proteinExistence type="inferred from homology"/>
<evidence type="ECO:0000256" key="8">
    <source>
        <dbReference type="ARBA" id="ARBA00023033"/>
    </source>
</evidence>
<dbReference type="InterPro" id="IPR001128">
    <property type="entry name" value="Cyt_P450"/>
</dbReference>
<evidence type="ECO:0000256" key="2">
    <source>
        <dbReference type="ARBA" id="ARBA00005179"/>
    </source>
</evidence>
<reference evidence="10 11" key="1">
    <citation type="journal article" date="2012" name="Science">
        <title>The Paleozoic origin of enzymatic lignin decomposition reconstructed from 31 fungal genomes.</title>
        <authorList>
            <person name="Floudas D."/>
            <person name="Binder M."/>
            <person name="Riley R."/>
            <person name="Barry K."/>
            <person name="Blanchette R.A."/>
            <person name="Henrissat B."/>
            <person name="Martinez A.T."/>
            <person name="Otillar R."/>
            <person name="Spatafora J.W."/>
            <person name="Yadav J.S."/>
            <person name="Aerts A."/>
            <person name="Benoit I."/>
            <person name="Boyd A."/>
            <person name="Carlson A."/>
            <person name="Copeland A."/>
            <person name="Coutinho P.M."/>
            <person name="de Vries R.P."/>
            <person name="Ferreira P."/>
            <person name="Findley K."/>
            <person name="Foster B."/>
            <person name="Gaskell J."/>
            <person name="Glotzer D."/>
            <person name="Gorecki P."/>
            <person name="Heitman J."/>
            <person name="Hesse C."/>
            <person name="Hori C."/>
            <person name="Igarashi K."/>
            <person name="Jurgens J.A."/>
            <person name="Kallen N."/>
            <person name="Kersten P."/>
            <person name="Kohler A."/>
            <person name="Kuees U."/>
            <person name="Kumar T.K.A."/>
            <person name="Kuo A."/>
            <person name="LaButti K."/>
            <person name="Larrondo L.F."/>
            <person name="Lindquist E."/>
            <person name="Ling A."/>
            <person name="Lombard V."/>
            <person name="Lucas S."/>
            <person name="Lundell T."/>
            <person name="Martin R."/>
            <person name="McLaughlin D.J."/>
            <person name="Morgenstern I."/>
            <person name="Morin E."/>
            <person name="Murat C."/>
            <person name="Nagy L.G."/>
            <person name="Nolan M."/>
            <person name="Ohm R.A."/>
            <person name="Patyshakuliyeva A."/>
            <person name="Rokas A."/>
            <person name="Ruiz-Duenas F.J."/>
            <person name="Sabat G."/>
            <person name="Salamov A."/>
            <person name="Samejima M."/>
            <person name="Schmutz J."/>
            <person name="Slot J.C."/>
            <person name="St John F."/>
            <person name="Stenlid J."/>
            <person name="Sun H."/>
            <person name="Sun S."/>
            <person name="Syed K."/>
            <person name="Tsang A."/>
            <person name="Wiebenga A."/>
            <person name="Young D."/>
            <person name="Pisabarro A."/>
            <person name="Eastwood D.C."/>
            <person name="Martin F."/>
            <person name="Cullen D."/>
            <person name="Grigoriev I.V."/>
            <person name="Hibbett D.S."/>
        </authorList>
    </citation>
    <scope>NUCLEOTIDE SEQUENCE [LARGE SCALE GENOMIC DNA]</scope>
    <source>
        <strain evidence="10 11">LYAD-421 SS1</strain>
    </source>
</reference>
<dbReference type="PANTHER" id="PTHR24305:SF166">
    <property type="entry name" value="CYTOCHROME P450 12A4, MITOCHONDRIAL-RELATED"/>
    <property type="match status" value="1"/>
</dbReference>
<dbReference type="PRINTS" id="PR00465">
    <property type="entry name" value="EP450IV"/>
</dbReference>
<keyword evidence="4 9" id="KW-0349">Heme</keyword>
<dbReference type="GeneID" id="18843444"/>